<keyword evidence="6" id="KW-0503">Monooxygenase</keyword>
<evidence type="ECO:0000313" key="7">
    <source>
        <dbReference type="EMBL" id="CAH3027574.1"/>
    </source>
</evidence>
<comment type="caution">
    <text evidence="7">The sequence shown here is derived from an EMBL/GenBank/DDBJ whole genome shotgun (WGS) entry which is preliminary data.</text>
</comment>
<keyword evidence="5" id="KW-0408">Iron</keyword>
<dbReference type="PRINTS" id="PR00385">
    <property type="entry name" value="P450"/>
</dbReference>
<dbReference type="PRINTS" id="PR00463">
    <property type="entry name" value="EP450I"/>
</dbReference>
<keyword evidence="3" id="KW-0479">Metal-binding</keyword>
<keyword evidence="8" id="KW-1185">Reference proteome</keyword>
<dbReference type="Proteomes" id="UP001159427">
    <property type="component" value="Unassembled WGS sequence"/>
</dbReference>
<proteinExistence type="inferred from homology"/>
<comment type="similarity">
    <text evidence="1">Belongs to the cytochrome P450 family.</text>
</comment>
<dbReference type="SUPFAM" id="SSF48264">
    <property type="entry name" value="Cytochrome P450"/>
    <property type="match status" value="2"/>
</dbReference>
<dbReference type="InterPro" id="IPR017972">
    <property type="entry name" value="Cyt_P450_CS"/>
</dbReference>
<protein>
    <recommendedName>
        <fullName evidence="9">Cytochrome P450</fullName>
    </recommendedName>
</protein>
<dbReference type="PROSITE" id="PS00086">
    <property type="entry name" value="CYTOCHROME_P450"/>
    <property type="match status" value="2"/>
</dbReference>
<dbReference type="PANTHER" id="PTHR24289:SF1">
    <property type="entry name" value="STEROID 17-ALPHA-HYDROXYLASE_17,20 LYASE"/>
    <property type="match status" value="1"/>
</dbReference>
<reference evidence="7 8" key="1">
    <citation type="submission" date="2022-05" db="EMBL/GenBank/DDBJ databases">
        <authorList>
            <consortium name="Genoscope - CEA"/>
            <person name="William W."/>
        </authorList>
    </citation>
    <scope>NUCLEOTIDE SEQUENCE [LARGE SCALE GENOMIC DNA]</scope>
</reference>
<dbReference type="InterPro" id="IPR036396">
    <property type="entry name" value="Cyt_P450_sf"/>
</dbReference>
<name>A0ABN8MHG9_9CNID</name>
<evidence type="ECO:0000256" key="5">
    <source>
        <dbReference type="ARBA" id="ARBA00023004"/>
    </source>
</evidence>
<dbReference type="InterPro" id="IPR002401">
    <property type="entry name" value="Cyt_P450_E_grp-I"/>
</dbReference>
<evidence type="ECO:0000256" key="2">
    <source>
        <dbReference type="ARBA" id="ARBA00022617"/>
    </source>
</evidence>
<evidence type="ECO:0000313" key="8">
    <source>
        <dbReference type="Proteomes" id="UP001159427"/>
    </source>
</evidence>
<gene>
    <name evidence="7" type="ORF">PEVE_00031922</name>
</gene>
<dbReference type="InterPro" id="IPR001128">
    <property type="entry name" value="Cyt_P450"/>
</dbReference>
<accession>A0ABN8MHG9</accession>
<dbReference type="Pfam" id="PF00067">
    <property type="entry name" value="p450"/>
    <property type="match status" value="2"/>
</dbReference>
<evidence type="ECO:0000256" key="1">
    <source>
        <dbReference type="ARBA" id="ARBA00010617"/>
    </source>
</evidence>
<dbReference type="EMBL" id="CALNXI010000460">
    <property type="protein sequence ID" value="CAH3027574.1"/>
    <property type="molecule type" value="Genomic_DNA"/>
</dbReference>
<keyword evidence="4" id="KW-0560">Oxidoreductase</keyword>
<evidence type="ECO:0000256" key="4">
    <source>
        <dbReference type="ARBA" id="ARBA00023002"/>
    </source>
</evidence>
<evidence type="ECO:0000256" key="6">
    <source>
        <dbReference type="ARBA" id="ARBA00023033"/>
    </source>
</evidence>
<keyword evidence="2" id="KW-0349">Heme</keyword>
<evidence type="ECO:0000256" key="3">
    <source>
        <dbReference type="ARBA" id="ARBA00022723"/>
    </source>
</evidence>
<organism evidence="7 8">
    <name type="scientific">Porites evermanni</name>
    <dbReference type="NCBI Taxonomy" id="104178"/>
    <lineage>
        <taxon>Eukaryota</taxon>
        <taxon>Metazoa</taxon>
        <taxon>Cnidaria</taxon>
        <taxon>Anthozoa</taxon>
        <taxon>Hexacorallia</taxon>
        <taxon>Scleractinia</taxon>
        <taxon>Fungiina</taxon>
        <taxon>Poritidae</taxon>
        <taxon>Porites</taxon>
    </lineage>
</organism>
<evidence type="ECO:0008006" key="9">
    <source>
        <dbReference type="Google" id="ProtNLM"/>
    </source>
</evidence>
<dbReference type="PANTHER" id="PTHR24289">
    <property type="entry name" value="STEROID 17-ALPHA-HYDROXYLASE/17,20 LYASE"/>
    <property type="match status" value="1"/>
</dbReference>
<dbReference type="Gene3D" id="1.10.630.10">
    <property type="entry name" value="Cytochrome P450"/>
    <property type="match status" value="2"/>
</dbReference>
<sequence length="964" mass="110318">MFVEAVGLFFFLAAIYVASTIWQNRHLPPGPFPLPVLGNLLSISLDQPYRDFANMARTYGKLFRVQMGSTKVIVINSYEIAKEALVTKAKDFAGRPPHFFGAIFGRDNTDIAFQSYSPRWKLQHKIAMTAMRMTEDKANIPFYIEELCGAFCLHDGKPFNPRDSIYKSIGGCVSSLIFGDYKCNDWELNALLQAIHVFNLSIGAANFINTFPVFKYIPFRSIENAKDSAKIRDQIFVRKFQEQASTSNTKNFSSVIEAMYKEFREIGCDGLTENNLISSASDLFSAGTETPSTEILWSLLYAIKYPDVQARLHRELDDVIGPERLPELSDRPNLPYLDAFLTEMVRIVSETPLAIPHSTTRDTTLAGFFIPRDVTVFVNLWAIHHDIEYWVEPFTFRPERFLNEDRQLRVDGMLPFSTGIRTCPGEKFGKKVVFLFVARLFHKFKFECPKGEELPAEEDSDLGILRNCKPFKICASFTIMFVEILTLLTLYLAIYIASTIWQNRYLPPGPFPFPVLGNLLSISQDQPYRDFANMAKKYGKLFRIQMGSKKAVVINSYEIAREALLTKAKDFAGRPPHFLGSIFGRNGSAIGFESFSERWKMQHKMLTAALRSTEDKANISLHIEELCGLFLSSHAKPFCPRDNVYKSFGNCLSSMIFGQECKLDDREVDTLIDAVHVFRMSFESANAIDTFPFLKYIPFEIIKRARRAGENRDEIFNRRFREHVSTFKKGNIRSTIDAMLKDFWSDGCNLLTEENLISSASELFIAGTGTLSVVLLWSLYYVTKHPDVQARLHCELDEFIGKNARLPEFSDRPNLPYFEAFTAELHRSASDNPLALPHSTTRDTSLAGFFIPRDTTVFVNLWGIHHDPDYWREPFSFRPDRFLDEQGRLHVEGIMPFSTGIRSCLGEKFAKRVVFLFVARLLHKFRFECPHGEILPEEEDISDYGILLDCKPFRIKAIERRVNS</sequence>